<dbReference type="InterPro" id="IPR027417">
    <property type="entry name" value="P-loop_NTPase"/>
</dbReference>
<keyword evidence="2" id="KW-1185">Reference proteome</keyword>
<protein>
    <submittedName>
        <fullName evidence="1">UbiB protein</fullName>
    </submittedName>
</protein>
<evidence type="ECO:0000313" key="2">
    <source>
        <dbReference type="Proteomes" id="UP000604046"/>
    </source>
</evidence>
<comment type="caution">
    <text evidence="1">The sequence shown here is derived from an EMBL/GenBank/DDBJ whole genome shotgun (WGS) entry which is preliminary data.</text>
</comment>
<organism evidence="1 2">
    <name type="scientific">Symbiodinium natans</name>
    <dbReference type="NCBI Taxonomy" id="878477"/>
    <lineage>
        <taxon>Eukaryota</taxon>
        <taxon>Sar</taxon>
        <taxon>Alveolata</taxon>
        <taxon>Dinophyceae</taxon>
        <taxon>Suessiales</taxon>
        <taxon>Symbiodiniaceae</taxon>
        <taxon>Symbiodinium</taxon>
    </lineage>
</organism>
<gene>
    <name evidence="1" type="primary">ubiB</name>
    <name evidence="1" type="ORF">SNAT2548_LOCUS8724</name>
</gene>
<dbReference type="Gene3D" id="3.40.50.300">
    <property type="entry name" value="P-loop containing nucleotide triphosphate hydrolases"/>
    <property type="match status" value="1"/>
</dbReference>
<name>A0A812KB78_9DINO</name>
<dbReference type="SUPFAM" id="SSF52540">
    <property type="entry name" value="P-loop containing nucleoside triphosphate hydrolases"/>
    <property type="match status" value="1"/>
</dbReference>
<dbReference type="AlphaFoldDB" id="A0A812KB78"/>
<dbReference type="InterPro" id="IPR052922">
    <property type="entry name" value="Cytidylate_Kinase-2"/>
</dbReference>
<evidence type="ECO:0000313" key="1">
    <source>
        <dbReference type="EMBL" id="CAE7225753.1"/>
    </source>
</evidence>
<dbReference type="Proteomes" id="UP000604046">
    <property type="component" value="Unassembled WGS sequence"/>
</dbReference>
<reference evidence="1" key="1">
    <citation type="submission" date="2021-02" db="EMBL/GenBank/DDBJ databases">
        <authorList>
            <person name="Dougan E. K."/>
            <person name="Rhodes N."/>
            <person name="Thang M."/>
            <person name="Chan C."/>
        </authorList>
    </citation>
    <scope>NUCLEOTIDE SEQUENCE</scope>
</reference>
<accession>A0A812KB78</accession>
<dbReference type="PANTHER" id="PTHR37816">
    <property type="entry name" value="YALI0E33011P"/>
    <property type="match status" value="1"/>
</dbReference>
<proteinExistence type="predicted"/>
<dbReference type="EMBL" id="CAJNDS010000657">
    <property type="protein sequence ID" value="CAE7225753.1"/>
    <property type="molecule type" value="Genomic_DNA"/>
</dbReference>
<dbReference type="PANTHER" id="PTHR37816:SF1">
    <property type="entry name" value="TOXIN"/>
    <property type="match status" value="1"/>
</dbReference>
<dbReference type="OrthoDB" id="65590at2759"/>
<sequence length="235" mass="27087">MPAMRICLLSPLAAAVGYVVIRVLIRRRTPRAQLSDLQAAAIALVRKQRISVVGCDCSGKSTLASMLAKIKGVQYIDMDRLAWLPGWQLRDREDFDEILSKEVQEAKAHGGFTVDGNYGLKAMKRLVWEDIEVVVWLDLDFWIVLGRAFWRTAYRAIYHVECCNGNYEQPGRLLTKDSVIYSVLRRHHLMEERVMRLRQEYPQQLLVQLRCPKDVDLLWHLVEQEVLRGALGRSP</sequence>